<dbReference type="AlphaFoldDB" id="A0A9D3U9R0"/>
<comment type="caution">
    <text evidence="1">The sequence shown here is derived from an EMBL/GenBank/DDBJ whole genome shotgun (WGS) entry which is preliminary data.</text>
</comment>
<protein>
    <submittedName>
        <fullName evidence="1">Uncharacterized protein</fullName>
    </submittedName>
</protein>
<evidence type="ECO:0000313" key="2">
    <source>
        <dbReference type="Proteomes" id="UP000828251"/>
    </source>
</evidence>
<name>A0A9D3U9R0_9ROSI</name>
<sequence>MEKSAAVMRSRVQADIEVDTRGLSGEEQMFRYSRGQTQVGVATIVVINGLCNNDNHHCLKRNITFTTP</sequence>
<keyword evidence="2" id="KW-1185">Reference proteome</keyword>
<gene>
    <name evidence="1" type="ORF">J1N35_044562</name>
</gene>
<accession>A0A9D3U9R0</accession>
<dbReference type="Proteomes" id="UP000828251">
    <property type="component" value="Unassembled WGS sequence"/>
</dbReference>
<proteinExistence type="predicted"/>
<reference evidence="1 2" key="1">
    <citation type="journal article" date="2021" name="Plant Biotechnol. J.">
        <title>Multi-omics assisted identification of the key and species-specific regulatory components of drought-tolerant mechanisms in Gossypium stocksii.</title>
        <authorList>
            <person name="Yu D."/>
            <person name="Ke L."/>
            <person name="Zhang D."/>
            <person name="Wu Y."/>
            <person name="Sun Y."/>
            <person name="Mei J."/>
            <person name="Sun J."/>
            <person name="Sun Y."/>
        </authorList>
    </citation>
    <scope>NUCLEOTIDE SEQUENCE [LARGE SCALE GENOMIC DNA]</scope>
    <source>
        <strain evidence="2">cv. E1</strain>
        <tissue evidence="1">Leaf</tissue>
    </source>
</reference>
<dbReference type="EMBL" id="JAIQCV010000013">
    <property type="protein sequence ID" value="KAH1032388.1"/>
    <property type="molecule type" value="Genomic_DNA"/>
</dbReference>
<organism evidence="1 2">
    <name type="scientific">Gossypium stocksii</name>
    <dbReference type="NCBI Taxonomy" id="47602"/>
    <lineage>
        <taxon>Eukaryota</taxon>
        <taxon>Viridiplantae</taxon>
        <taxon>Streptophyta</taxon>
        <taxon>Embryophyta</taxon>
        <taxon>Tracheophyta</taxon>
        <taxon>Spermatophyta</taxon>
        <taxon>Magnoliopsida</taxon>
        <taxon>eudicotyledons</taxon>
        <taxon>Gunneridae</taxon>
        <taxon>Pentapetalae</taxon>
        <taxon>rosids</taxon>
        <taxon>malvids</taxon>
        <taxon>Malvales</taxon>
        <taxon>Malvaceae</taxon>
        <taxon>Malvoideae</taxon>
        <taxon>Gossypium</taxon>
    </lineage>
</organism>
<evidence type="ECO:0000313" key="1">
    <source>
        <dbReference type="EMBL" id="KAH1032388.1"/>
    </source>
</evidence>